<accession>A0A139H787</accession>
<dbReference type="Proteomes" id="UP000073492">
    <property type="component" value="Unassembled WGS sequence"/>
</dbReference>
<evidence type="ECO:0000313" key="2">
    <source>
        <dbReference type="Proteomes" id="UP000073492"/>
    </source>
</evidence>
<name>A0A139H787_9PEZI</name>
<reference evidence="1 2" key="1">
    <citation type="submission" date="2015-07" db="EMBL/GenBank/DDBJ databases">
        <title>Comparative genomics of the Sigatoka disease complex on banana suggests a link between parallel evolutionary changes in Pseudocercospora fijiensis and Pseudocercospora eumusae and increased virulence on the banana host.</title>
        <authorList>
            <person name="Chang T.-C."/>
            <person name="Salvucci A."/>
            <person name="Crous P.W."/>
            <person name="Stergiopoulos I."/>
        </authorList>
    </citation>
    <scope>NUCLEOTIDE SEQUENCE [LARGE SCALE GENOMIC DNA]</scope>
    <source>
        <strain evidence="1 2">CBS 116634</strain>
    </source>
</reference>
<dbReference type="AlphaFoldDB" id="A0A139H787"/>
<proteinExistence type="predicted"/>
<dbReference type="EMBL" id="LFZO01000747">
    <property type="protein sequence ID" value="KXS98294.1"/>
    <property type="molecule type" value="Genomic_DNA"/>
</dbReference>
<gene>
    <name evidence="1" type="ORF">AC579_6010</name>
</gene>
<organism evidence="1 2">
    <name type="scientific">Pseudocercospora musae</name>
    <dbReference type="NCBI Taxonomy" id="113226"/>
    <lineage>
        <taxon>Eukaryota</taxon>
        <taxon>Fungi</taxon>
        <taxon>Dikarya</taxon>
        <taxon>Ascomycota</taxon>
        <taxon>Pezizomycotina</taxon>
        <taxon>Dothideomycetes</taxon>
        <taxon>Dothideomycetidae</taxon>
        <taxon>Mycosphaerellales</taxon>
        <taxon>Mycosphaerellaceae</taxon>
        <taxon>Pseudocercospora</taxon>
    </lineage>
</organism>
<evidence type="ECO:0000313" key="1">
    <source>
        <dbReference type="EMBL" id="KXS98294.1"/>
    </source>
</evidence>
<keyword evidence="2" id="KW-1185">Reference proteome</keyword>
<protein>
    <submittedName>
        <fullName evidence="1">Uncharacterized protein</fullName>
    </submittedName>
</protein>
<comment type="caution">
    <text evidence="1">The sequence shown here is derived from an EMBL/GenBank/DDBJ whole genome shotgun (WGS) entry which is preliminary data.</text>
</comment>
<sequence>MFGNAEKDTPSLRLLLIYSISTPLYISSHQRQHHDIKSVREANGCEDTRFCGYDVQRDYPAKQPDLKWSAYTDATIVEKIRLVASDDVLVGERHRSDDQGD</sequence>